<feature type="domain" description="GS catalytic" evidence="7">
    <location>
        <begin position="109"/>
        <end position="455"/>
    </location>
</feature>
<dbReference type="Pfam" id="PF00120">
    <property type="entry name" value="Gln-synt_C"/>
    <property type="match status" value="1"/>
</dbReference>
<dbReference type="InterPro" id="IPR008146">
    <property type="entry name" value="Gln_synth_cat_dom"/>
</dbReference>
<evidence type="ECO:0000256" key="4">
    <source>
        <dbReference type="PROSITE-ProRule" id="PRU01331"/>
    </source>
</evidence>
<dbReference type="Gene3D" id="3.30.590.10">
    <property type="entry name" value="Glutamine synthetase/guanido kinase, catalytic domain"/>
    <property type="match status" value="1"/>
</dbReference>
<evidence type="ECO:0000259" key="7">
    <source>
        <dbReference type="PROSITE" id="PS51987"/>
    </source>
</evidence>
<dbReference type="Proteomes" id="UP000583454">
    <property type="component" value="Unassembled WGS sequence"/>
</dbReference>
<dbReference type="SMART" id="SM01230">
    <property type="entry name" value="Gln-synt_C"/>
    <property type="match status" value="1"/>
</dbReference>
<protein>
    <submittedName>
        <fullName evidence="8">Glutamine synthetase</fullName>
        <ecNumber evidence="8">6.3.1.2</ecNumber>
    </submittedName>
</protein>
<dbReference type="PANTHER" id="PTHR43785">
    <property type="entry name" value="GAMMA-GLUTAMYLPUTRESCINE SYNTHETASE"/>
    <property type="match status" value="1"/>
</dbReference>
<comment type="caution">
    <text evidence="8">The sequence shown here is derived from an EMBL/GenBank/DDBJ whole genome shotgun (WGS) entry which is preliminary data.</text>
</comment>
<evidence type="ECO:0000313" key="8">
    <source>
        <dbReference type="EMBL" id="MBB5756807.1"/>
    </source>
</evidence>
<keyword evidence="2 8" id="KW-0436">Ligase</keyword>
<evidence type="ECO:0000256" key="5">
    <source>
        <dbReference type="RuleBase" id="RU000384"/>
    </source>
</evidence>
<dbReference type="GO" id="GO:0006542">
    <property type="term" value="P:glutamine biosynthetic process"/>
    <property type="evidence" value="ECO:0007669"/>
    <property type="project" value="InterPro"/>
</dbReference>
<comment type="cofactor">
    <cofactor evidence="1">
        <name>Mg(2+)</name>
        <dbReference type="ChEBI" id="CHEBI:18420"/>
    </cofactor>
</comment>
<dbReference type="SUPFAM" id="SSF55931">
    <property type="entry name" value="Glutamine synthetase/guanido kinase"/>
    <property type="match status" value="1"/>
</dbReference>
<comment type="similarity">
    <text evidence="4 5">Belongs to the glutamine synthetase family.</text>
</comment>
<dbReference type="EC" id="6.3.1.2" evidence="8"/>
<dbReference type="GO" id="GO:0004356">
    <property type="term" value="F:glutamine synthetase activity"/>
    <property type="evidence" value="ECO:0007669"/>
    <property type="project" value="UniProtKB-EC"/>
</dbReference>
<dbReference type="Gene3D" id="3.10.20.70">
    <property type="entry name" value="Glutamine synthetase, N-terminal domain"/>
    <property type="match status" value="1"/>
</dbReference>
<dbReference type="SUPFAM" id="SSF54368">
    <property type="entry name" value="Glutamine synthetase, N-terminal domain"/>
    <property type="match status" value="1"/>
</dbReference>
<dbReference type="InterPro" id="IPR036651">
    <property type="entry name" value="Gln_synt_N_sf"/>
</dbReference>
<organism evidence="8 9">
    <name type="scientific">Methylorubrum rhodinum</name>
    <dbReference type="NCBI Taxonomy" id="29428"/>
    <lineage>
        <taxon>Bacteria</taxon>
        <taxon>Pseudomonadati</taxon>
        <taxon>Pseudomonadota</taxon>
        <taxon>Alphaproteobacteria</taxon>
        <taxon>Hyphomicrobiales</taxon>
        <taxon>Methylobacteriaceae</taxon>
        <taxon>Methylorubrum</taxon>
    </lineage>
</organism>
<evidence type="ECO:0000256" key="3">
    <source>
        <dbReference type="ARBA" id="ARBA00022842"/>
    </source>
</evidence>
<dbReference type="InterPro" id="IPR014746">
    <property type="entry name" value="Gln_synth/guanido_kin_cat_dom"/>
</dbReference>
<keyword evidence="9" id="KW-1185">Reference proteome</keyword>
<evidence type="ECO:0000256" key="2">
    <source>
        <dbReference type="ARBA" id="ARBA00022598"/>
    </source>
</evidence>
<feature type="region of interest" description="Disordered" evidence="6">
    <location>
        <begin position="372"/>
        <end position="391"/>
    </location>
</feature>
<accession>A0A840ZIM9</accession>
<name>A0A840ZIM9_9HYPH</name>
<proteinExistence type="inferred from homology"/>
<dbReference type="PANTHER" id="PTHR43785:SF12">
    <property type="entry name" value="TYPE-1 GLUTAMINE SYNTHETASE 2"/>
    <property type="match status" value="1"/>
</dbReference>
<gene>
    <name evidence="8" type="ORF">HNR00_001507</name>
</gene>
<evidence type="ECO:0000256" key="6">
    <source>
        <dbReference type="SAM" id="MobiDB-lite"/>
    </source>
</evidence>
<dbReference type="InterPro" id="IPR027303">
    <property type="entry name" value="Gln_synth_gly_rich_site"/>
</dbReference>
<dbReference type="EMBL" id="JACHOP010000004">
    <property type="protein sequence ID" value="MBB5756807.1"/>
    <property type="molecule type" value="Genomic_DNA"/>
</dbReference>
<dbReference type="AlphaFoldDB" id="A0A840ZIM9"/>
<evidence type="ECO:0000256" key="1">
    <source>
        <dbReference type="ARBA" id="ARBA00001946"/>
    </source>
</evidence>
<reference evidence="8 9" key="1">
    <citation type="submission" date="2020-08" db="EMBL/GenBank/DDBJ databases">
        <title>Genomic Encyclopedia of Type Strains, Phase IV (KMG-IV): sequencing the most valuable type-strain genomes for metagenomic binning, comparative biology and taxonomic classification.</title>
        <authorList>
            <person name="Goeker M."/>
        </authorList>
    </citation>
    <scope>NUCLEOTIDE SEQUENCE [LARGE SCALE GENOMIC DNA]</scope>
    <source>
        <strain evidence="8 9">DSM 2163</strain>
    </source>
</reference>
<evidence type="ECO:0000313" key="9">
    <source>
        <dbReference type="Proteomes" id="UP000583454"/>
    </source>
</evidence>
<dbReference type="PROSITE" id="PS51987">
    <property type="entry name" value="GS_CATALYTIC"/>
    <property type="match status" value="1"/>
</dbReference>
<dbReference type="RefSeq" id="WP_183567219.1">
    <property type="nucleotide sequence ID" value="NZ_JACHOP010000004.1"/>
</dbReference>
<dbReference type="PROSITE" id="PS00181">
    <property type="entry name" value="GLNA_ATP"/>
    <property type="match status" value="1"/>
</dbReference>
<sequence>MTDDEAGADLRALQDELRGRGIRTLVAAFVDLHGLPKGKLVPLERLPEWAAGAERHTAFSMEGFGSWQETDEATALPDLSRLSRLPWEPDRAWAPADLMFEGKPFPMSSRVVLKAVLAEAEAMGFACDLGIECEVSLLRRGADGALEPPQAGGLELPCYDLGGLRAGRSWLDGVAGAIRELGWGLEAVSHESGQSQFEFNIRYADALTACDRLILFRTMIKHYAEKEGLVATTMPKPFADAAGNGAHFNLSLRRLATGENAFAGRSGEDPHGLGLGETGIHFLGGVLRHGRGLCAAFAPTVNSYKRLSSVNGTSIHGPAPTFNSYGGNARINALRVPTGGGRLENRIPDGAVNPYLAAALMLAAGLEGVRERIDPGPPNADDLGALDPAERRRRGIAPLPQTLREAVEAFSADPLVGRTLGPALRGAFVRAKSREWAEYHHAVGAWETARYGRMF</sequence>
<keyword evidence="3" id="KW-0460">Magnesium</keyword>